<dbReference type="Proteomes" id="UP000188543">
    <property type="component" value="Unassembled WGS sequence"/>
</dbReference>
<dbReference type="AlphaFoldDB" id="A0A1V2WBF1"/>
<evidence type="ECO:0000313" key="3">
    <source>
        <dbReference type="Proteomes" id="UP000188543"/>
    </source>
</evidence>
<organism evidence="2 3">
    <name type="scientific">Burkholderia cenocepacia</name>
    <dbReference type="NCBI Taxonomy" id="95486"/>
    <lineage>
        <taxon>Bacteria</taxon>
        <taxon>Pseudomonadati</taxon>
        <taxon>Pseudomonadota</taxon>
        <taxon>Betaproteobacteria</taxon>
        <taxon>Burkholderiales</taxon>
        <taxon>Burkholderiaceae</taxon>
        <taxon>Burkholderia</taxon>
        <taxon>Burkholderia cepacia complex</taxon>
    </lineage>
</organism>
<protein>
    <submittedName>
        <fullName evidence="2">Uncharacterized protein</fullName>
    </submittedName>
</protein>
<comment type="caution">
    <text evidence="2">The sequence shown here is derived from an EMBL/GenBank/DDBJ whole genome shotgun (WGS) entry which is preliminary data.</text>
</comment>
<gene>
    <name evidence="2" type="ORF">A8E72_02410</name>
</gene>
<reference evidence="2 3" key="1">
    <citation type="submission" date="2016-08" db="EMBL/GenBank/DDBJ databases">
        <authorList>
            <person name="Seilhamer J.J."/>
        </authorList>
    </citation>
    <scope>NUCLEOTIDE SEQUENCE [LARGE SCALE GENOMIC DNA]</scope>
    <source>
        <strain evidence="2 3">VC14762</strain>
    </source>
</reference>
<evidence type="ECO:0000313" key="2">
    <source>
        <dbReference type="EMBL" id="ONU92765.1"/>
    </source>
</evidence>
<dbReference type="EMBL" id="MUTJ01000012">
    <property type="protein sequence ID" value="ONU92765.1"/>
    <property type="molecule type" value="Genomic_DNA"/>
</dbReference>
<accession>A0A1V2WBF1</accession>
<sequence length="78" mass="8556">MDVAMRRSRRLRSCPDDFGVGQCCVTSSLTSSTDAHAATPARHARRKPRATGMSTLASELHERTRASRTHVRSTDQTG</sequence>
<feature type="region of interest" description="Disordered" evidence="1">
    <location>
        <begin position="29"/>
        <end position="78"/>
    </location>
</feature>
<name>A0A1V2WBF1_9BURK</name>
<evidence type="ECO:0000256" key="1">
    <source>
        <dbReference type="SAM" id="MobiDB-lite"/>
    </source>
</evidence>
<dbReference type="OrthoDB" id="9033814at2"/>
<proteinExistence type="predicted"/>